<feature type="domain" description="Polysaccharide lyase family 8 central" evidence="8">
    <location>
        <begin position="680"/>
        <end position="931"/>
    </location>
</feature>
<reference evidence="12" key="1">
    <citation type="journal article" date="2023" name="Comput. Struct. Biotechnol. J.">
        <title>Discovery of a novel marine Bacteroidetes with a rich repertoire of carbohydrate-active enzymes.</title>
        <authorList>
            <person name="Chen B."/>
            <person name="Liu G."/>
            <person name="Chen Q."/>
            <person name="Wang H."/>
            <person name="Liu L."/>
            <person name="Tang K."/>
        </authorList>
    </citation>
    <scope>NUCLEOTIDE SEQUENCE</scope>
    <source>
        <strain evidence="12">TK19036</strain>
    </source>
</reference>
<dbReference type="AlphaFoldDB" id="A0AA49JIZ8"/>
<evidence type="ECO:0000313" key="12">
    <source>
        <dbReference type="EMBL" id="WKN37692.1"/>
    </source>
</evidence>
<comment type="similarity">
    <text evidence="2">Belongs to the polysaccharide lyase 8 family.</text>
</comment>
<evidence type="ECO:0000259" key="10">
    <source>
        <dbReference type="Pfam" id="PF05426"/>
    </source>
</evidence>
<name>A0AA49JIZ8_9BACT</name>
<evidence type="ECO:0000256" key="6">
    <source>
        <dbReference type="ARBA" id="ARBA00023239"/>
    </source>
</evidence>
<protein>
    <submittedName>
        <fullName evidence="12">Polysaccharide lyase family 8 super-sandwich domain-containing protein</fullName>
    </submittedName>
</protein>
<feature type="domain" description="Alginate lyase" evidence="10">
    <location>
        <begin position="43"/>
        <end position="297"/>
    </location>
</feature>
<sequence>MQARRLLLVSLLLLLANVYAAAYEHPGGMHPKAQIDFVKQQIQQQNQPYYDAYLQLRAYADSALQHQHHALADFSVPGYYVKPEEHRQNSKSLQSDSFDAYASALAYQLTGEQQYAEKALEFLMAWANTNTRYSEDDGSLVMAYSGTAMIMAAELLLPYDGWANSDQKQFFSWVTNVYRKAADEIRHRKNNWADWGRLGSILSAHLLDDTAQVAENIRLIKSDLFHKIAEDGHMPEEVRREKNGIWYTYFSLAPITAACWVALQAEGTDLFTLQEGDKSIEAALDYLLYYQQHPDEWKWFKGPNTGSPERWPYNLMEAMQGIYGNEAYGEFVADARPLSYPVHHFAWSFPTLMKPLRNYGDPDLETLRQRVVDELMQPEVDESEINQLLTSLQSDGTWPDINYEDVSRTGFEHARHLQNMVEMSRAYQKPSSRFYQNPNVKAAIDKALNFWLENNFICDNWWWNQIGTPDRLMSVLLIMDDDLSEEQKEKAAPIVGRANLDAWGARPGGDLIKIAGILGKYALFTRDSSTLQTVIKTMASEIALATSRNTPDDVRGLQADMSFHHRKDRVTSTLSYGLGYANAFAEWAAKVADTKYRFPEDRIELLVDFYLDGICKTMVYGKYFDPGAKNRGITRQGALSPQNAYLPEKLLQATDYRKDELQAIVNIREGKEQPNLTHDKFFWHTEYLSHQRPDYFTSARMFSSRNHTMEEPYNGEGLKNHHLGDGANFISRTGTEYIDIFPVLDWQKIPGTTVVQKPALPSEEEIQKAGLTDFVGGVTDGTYGAAAFDFKSTLDPLEAKKAWFMFDDEYVCLGAGIHATTAYPVATTLNQCYLKSDVVVLNGKGNSVVERGDHTLKKVDGVVHDSVAYLFFSPATVHLKNEEARGSWYSINHQADSPKEGIARDVFTLWVDHGKKPKKATYAYTVVPNIDAVGAEAYRNQSPIQVLENTPELQAVQHTGLQISQVAFYEAGDIQLTDDVNLTMSTPGLTMLEMDGTRLKKLTVADPTRKLSSIHLKVSIPIDEQGDNYQAQWNEDEGYSDITIQLPRGDYAGQSTTISFQTPNKI</sequence>
<feature type="domain" description="Polysaccharide lyase 8 N-terminal alpha-helical" evidence="11">
    <location>
        <begin position="384"/>
        <end position="640"/>
    </location>
</feature>
<dbReference type="SUPFAM" id="SSF74650">
    <property type="entry name" value="Galactose mutarotase-like"/>
    <property type="match status" value="1"/>
</dbReference>
<evidence type="ECO:0000256" key="1">
    <source>
        <dbReference type="ARBA" id="ARBA00001913"/>
    </source>
</evidence>
<keyword evidence="4 7" id="KW-0732">Signal</keyword>
<evidence type="ECO:0000259" key="9">
    <source>
        <dbReference type="Pfam" id="PF02884"/>
    </source>
</evidence>
<dbReference type="PANTHER" id="PTHR38481:SF1">
    <property type="entry name" value="HYALURONATE LYASE"/>
    <property type="match status" value="1"/>
</dbReference>
<dbReference type="InterPro" id="IPR011013">
    <property type="entry name" value="Gal_mutarotase_sf_dom"/>
</dbReference>
<dbReference type="EMBL" id="CP120682">
    <property type="protein sequence ID" value="WKN37692.1"/>
    <property type="molecule type" value="Genomic_DNA"/>
</dbReference>
<dbReference type="InterPro" id="IPR038970">
    <property type="entry name" value="Lyase_8"/>
</dbReference>
<dbReference type="GO" id="GO:0042597">
    <property type="term" value="C:periplasmic space"/>
    <property type="evidence" value="ECO:0007669"/>
    <property type="project" value="InterPro"/>
</dbReference>
<dbReference type="GO" id="GO:0030246">
    <property type="term" value="F:carbohydrate binding"/>
    <property type="evidence" value="ECO:0007669"/>
    <property type="project" value="InterPro"/>
</dbReference>
<dbReference type="SMR" id="A0AA49JIZ8"/>
<dbReference type="PANTHER" id="PTHR38481">
    <property type="entry name" value="HYALURONATE LYASE"/>
    <property type="match status" value="1"/>
</dbReference>
<organism evidence="12">
    <name type="scientific">Roseihalotalea indica</name>
    <dbReference type="NCBI Taxonomy" id="2867963"/>
    <lineage>
        <taxon>Bacteria</taxon>
        <taxon>Pseudomonadati</taxon>
        <taxon>Bacteroidota</taxon>
        <taxon>Cytophagia</taxon>
        <taxon>Cytophagales</taxon>
        <taxon>Catalimonadaceae</taxon>
        <taxon>Roseihalotalea</taxon>
    </lineage>
</organism>
<dbReference type="InterPro" id="IPR014718">
    <property type="entry name" value="GH-type_carb-bd"/>
</dbReference>
<dbReference type="GO" id="GO:0016837">
    <property type="term" value="F:carbon-oxygen lyase activity, acting on polysaccharides"/>
    <property type="evidence" value="ECO:0007669"/>
    <property type="project" value="UniProtKB-ARBA"/>
</dbReference>
<feature type="chain" id="PRO_5041398760" evidence="7">
    <location>
        <begin position="23"/>
        <end position="1066"/>
    </location>
</feature>
<gene>
    <name evidence="12" type="ORF">K4G66_03090</name>
</gene>
<dbReference type="Gene3D" id="1.50.10.100">
    <property type="entry name" value="Chondroitin AC/alginate lyase"/>
    <property type="match status" value="2"/>
</dbReference>
<dbReference type="Gene3D" id="2.60.220.10">
    <property type="entry name" value="Polysaccharide lyase family 8-like, C-terminal"/>
    <property type="match status" value="1"/>
</dbReference>
<evidence type="ECO:0000256" key="5">
    <source>
        <dbReference type="ARBA" id="ARBA00022837"/>
    </source>
</evidence>
<dbReference type="InterPro" id="IPR004103">
    <property type="entry name" value="Lyase_8_C"/>
</dbReference>
<evidence type="ECO:0000256" key="2">
    <source>
        <dbReference type="ARBA" id="ARBA00006699"/>
    </source>
</evidence>
<reference evidence="12" key="2">
    <citation type="journal article" date="2024" name="Antonie Van Leeuwenhoek">
        <title>Roseihalotalea indica gen. nov., sp. nov., a halophilic Bacteroidetes from mesopelagic Southwest Indian Ocean with higher carbohydrate metabolic potential.</title>
        <authorList>
            <person name="Chen B."/>
            <person name="Zhang M."/>
            <person name="Lin D."/>
            <person name="Ye J."/>
            <person name="Tang K."/>
        </authorList>
    </citation>
    <scope>NUCLEOTIDE SEQUENCE</scope>
    <source>
        <strain evidence="12">TK19036</strain>
    </source>
</reference>
<feature type="domain" description="Polysaccharide lyase family 8 C-terminal" evidence="9">
    <location>
        <begin position="945"/>
        <end position="1014"/>
    </location>
</feature>
<dbReference type="Pfam" id="PF08124">
    <property type="entry name" value="Lyase_8_N"/>
    <property type="match status" value="1"/>
</dbReference>
<dbReference type="InterPro" id="IPR012970">
    <property type="entry name" value="Lyase_8_alpha_N"/>
</dbReference>
<evidence type="ECO:0000259" key="11">
    <source>
        <dbReference type="Pfam" id="PF08124"/>
    </source>
</evidence>
<proteinExistence type="inferred from homology"/>
<dbReference type="GO" id="GO:0005975">
    <property type="term" value="P:carbohydrate metabolic process"/>
    <property type="evidence" value="ECO:0007669"/>
    <property type="project" value="InterPro"/>
</dbReference>
<dbReference type="Pfam" id="PF02278">
    <property type="entry name" value="Lyase_8"/>
    <property type="match status" value="1"/>
</dbReference>
<dbReference type="InterPro" id="IPR003159">
    <property type="entry name" value="Lyase_8_central_dom"/>
</dbReference>
<dbReference type="GO" id="GO:0005576">
    <property type="term" value="C:extracellular region"/>
    <property type="evidence" value="ECO:0007669"/>
    <property type="project" value="InterPro"/>
</dbReference>
<evidence type="ECO:0000259" key="8">
    <source>
        <dbReference type="Pfam" id="PF02278"/>
    </source>
</evidence>
<evidence type="ECO:0000256" key="3">
    <source>
        <dbReference type="ARBA" id="ARBA00011245"/>
    </source>
</evidence>
<keyword evidence="5" id="KW-0106">Calcium</keyword>
<dbReference type="InterPro" id="IPR011071">
    <property type="entry name" value="Lyase_8-like_C"/>
</dbReference>
<evidence type="ECO:0000256" key="4">
    <source>
        <dbReference type="ARBA" id="ARBA00022729"/>
    </source>
</evidence>
<dbReference type="SUPFAM" id="SSF49863">
    <property type="entry name" value="Hyaluronate lyase-like, C-terminal domain"/>
    <property type="match status" value="1"/>
</dbReference>
<dbReference type="Pfam" id="PF05426">
    <property type="entry name" value="Alginate_lyase"/>
    <property type="match status" value="1"/>
</dbReference>
<feature type="signal peptide" evidence="7">
    <location>
        <begin position="1"/>
        <end position="22"/>
    </location>
</feature>
<comment type="cofactor">
    <cofactor evidence="1">
        <name>Ca(2+)</name>
        <dbReference type="ChEBI" id="CHEBI:29108"/>
    </cofactor>
</comment>
<dbReference type="SUPFAM" id="SSF48230">
    <property type="entry name" value="Chondroitin AC/alginate lyase"/>
    <property type="match status" value="2"/>
</dbReference>
<dbReference type="Gene3D" id="2.70.98.10">
    <property type="match status" value="1"/>
</dbReference>
<evidence type="ECO:0000256" key="7">
    <source>
        <dbReference type="SAM" id="SignalP"/>
    </source>
</evidence>
<dbReference type="InterPro" id="IPR008397">
    <property type="entry name" value="Alginate_lyase_dom"/>
</dbReference>
<keyword evidence="6 12" id="KW-0456">Lyase</keyword>
<comment type="subunit">
    <text evidence="3">Monomer.</text>
</comment>
<dbReference type="Pfam" id="PF02884">
    <property type="entry name" value="Lyase_8_C"/>
    <property type="match status" value="1"/>
</dbReference>
<accession>A0AA49JIZ8</accession>
<dbReference type="InterPro" id="IPR008929">
    <property type="entry name" value="Chondroitin_lyas"/>
</dbReference>